<sequence length="29" mass="3329">MKNGIFGRYLIPLVCPGESDVVQKEYSWV</sequence>
<evidence type="ECO:0000313" key="2">
    <source>
        <dbReference type="Proteomes" id="UP000029575"/>
    </source>
</evidence>
<name>A0AA88Z3F1_BURCE</name>
<reference evidence="1 2" key="1">
    <citation type="submission" date="2014-06" db="EMBL/GenBank/DDBJ databases">
        <authorList>
            <person name="Bishop-Lilly K.A."/>
            <person name="Broomall S.M."/>
            <person name="Chain P.S."/>
            <person name="Chertkov O."/>
            <person name="Coyne S.R."/>
            <person name="Daligault H.E."/>
            <person name="Davenport K.W."/>
            <person name="Erkkila T."/>
            <person name="Frey K.G."/>
            <person name="Gibbons H.S."/>
            <person name="Gu W."/>
            <person name="Jaissle J."/>
            <person name="Johnson S.L."/>
            <person name="Koroleva G.I."/>
            <person name="Ladner J.T."/>
            <person name="Lo C.-C."/>
            <person name="Minogue T.D."/>
            <person name="Munk C."/>
            <person name="Palacios G.F."/>
            <person name="Redden C.L."/>
            <person name="Rosenzweig C.N."/>
            <person name="Scholz M.B."/>
            <person name="Teshima H."/>
            <person name="Xu Y."/>
        </authorList>
    </citation>
    <scope>NUCLEOTIDE SEQUENCE [LARGE SCALE GENOMIC DNA]</scope>
    <source>
        <strain evidence="1 2">DWS 37UF10B-2</strain>
    </source>
</reference>
<evidence type="ECO:0000313" key="1">
    <source>
        <dbReference type="EMBL" id="KGB99703.1"/>
    </source>
</evidence>
<gene>
    <name evidence="1" type="ORF">DM43_2598</name>
</gene>
<proteinExistence type="predicted"/>
<organism evidence="1 2">
    <name type="scientific">Burkholderia cepacia</name>
    <name type="common">Pseudomonas cepacia</name>
    <dbReference type="NCBI Taxonomy" id="292"/>
    <lineage>
        <taxon>Bacteria</taxon>
        <taxon>Pseudomonadati</taxon>
        <taxon>Pseudomonadota</taxon>
        <taxon>Betaproteobacteria</taxon>
        <taxon>Burkholderiales</taxon>
        <taxon>Burkholderiaceae</taxon>
        <taxon>Burkholderia</taxon>
        <taxon>Burkholderia cepacia complex</taxon>
    </lineage>
</organism>
<comment type="caution">
    <text evidence="1">The sequence shown here is derived from an EMBL/GenBank/DDBJ whole genome shotgun (WGS) entry which is preliminary data.</text>
</comment>
<dbReference type="AlphaFoldDB" id="A0AA88Z3F1"/>
<dbReference type="Proteomes" id="UP000029575">
    <property type="component" value="Unassembled WGS sequence"/>
</dbReference>
<accession>A0AA88Z3F1</accession>
<dbReference type="EMBL" id="JPGD01000005">
    <property type="protein sequence ID" value="KGB99703.1"/>
    <property type="molecule type" value="Genomic_DNA"/>
</dbReference>
<protein>
    <submittedName>
        <fullName evidence="1">Uncharacterized protein</fullName>
    </submittedName>
</protein>